<dbReference type="PROSITE" id="PS50893">
    <property type="entry name" value="ABC_TRANSPORTER_2"/>
    <property type="match status" value="1"/>
</dbReference>
<dbReference type="PROSITE" id="PS00211">
    <property type="entry name" value="ABC_TRANSPORTER_1"/>
    <property type="match status" value="1"/>
</dbReference>
<dbReference type="PATRIC" id="fig|632773.3.peg.1775"/>
<proteinExistence type="predicted"/>
<keyword evidence="3 5" id="KW-0067">ATP-binding</keyword>
<dbReference type="OrthoDB" id="9804819at2"/>
<dbReference type="CDD" id="cd03230">
    <property type="entry name" value="ABC_DR_subfamily_A"/>
    <property type="match status" value="1"/>
</dbReference>
<dbReference type="SUPFAM" id="SSF52540">
    <property type="entry name" value="P-loop containing nucleoside triphosphate hydrolases"/>
    <property type="match status" value="1"/>
</dbReference>
<feature type="domain" description="ABC transporter" evidence="4">
    <location>
        <begin position="5"/>
        <end position="228"/>
    </location>
</feature>
<keyword evidence="2" id="KW-0547">Nucleotide-binding</keyword>
<keyword evidence="1" id="KW-0813">Transport</keyword>
<sequence length="232" mass="26285">METMIEMKHVTKRYGKNEGLFDVNWTMNQTGLAGIIGPNGSGKTTLLKLIAGLLRPTSGSIKIHGRETDRTIGDQVAYLSELDSLYGFQTIRQAIRFHEKTISAFRLDKAEAMTNELALPMDKKIKHLSKGNRAKVKIILTLAREVSILVMDEPLSGLDPIVREDILKMIIRHLDVERQLGLISTHEVTEVEPYLDYVMFLHQGSIMLEGETDRLREEHGKSVVELMREVFV</sequence>
<dbReference type="RefSeq" id="WP_084007308.1">
    <property type="nucleotide sequence ID" value="NZ_CP012502.1"/>
</dbReference>
<organism evidence="5 6">
    <name type="scientific">Salisediminibacterium beveridgei</name>
    <dbReference type="NCBI Taxonomy" id="632773"/>
    <lineage>
        <taxon>Bacteria</taxon>
        <taxon>Bacillati</taxon>
        <taxon>Bacillota</taxon>
        <taxon>Bacilli</taxon>
        <taxon>Bacillales</taxon>
        <taxon>Bacillaceae</taxon>
        <taxon>Salisediminibacterium</taxon>
    </lineage>
</organism>
<dbReference type="InterPro" id="IPR003593">
    <property type="entry name" value="AAA+_ATPase"/>
</dbReference>
<dbReference type="Pfam" id="PF00005">
    <property type="entry name" value="ABC_tran"/>
    <property type="match status" value="1"/>
</dbReference>
<evidence type="ECO:0000256" key="1">
    <source>
        <dbReference type="ARBA" id="ARBA00022448"/>
    </source>
</evidence>
<dbReference type="Gene3D" id="3.40.50.300">
    <property type="entry name" value="P-loop containing nucleotide triphosphate hydrolases"/>
    <property type="match status" value="1"/>
</dbReference>
<dbReference type="InterPro" id="IPR027417">
    <property type="entry name" value="P-loop_NTPase"/>
</dbReference>
<dbReference type="SMART" id="SM00382">
    <property type="entry name" value="AAA"/>
    <property type="match status" value="1"/>
</dbReference>
<dbReference type="PANTHER" id="PTHR42939">
    <property type="entry name" value="ABC TRANSPORTER ATP-BINDING PROTEIN ALBC-RELATED"/>
    <property type="match status" value="1"/>
</dbReference>
<dbReference type="AlphaFoldDB" id="A0A1D7QVL4"/>
<evidence type="ECO:0000256" key="2">
    <source>
        <dbReference type="ARBA" id="ARBA00022741"/>
    </source>
</evidence>
<evidence type="ECO:0000313" key="5">
    <source>
        <dbReference type="EMBL" id="AOM83050.1"/>
    </source>
</evidence>
<reference evidence="5 6" key="1">
    <citation type="submission" date="2015-08" db="EMBL/GenBank/DDBJ databases">
        <title>The complete genome sequence of Bacillus beveridgei MLTeJB.</title>
        <authorList>
            <person name="Hanson T.E."/>
            <person name="Mesa C."/>
            <person name="Basesman S.M."/>
            <person name="Oremland R.S."/>
        </authorList>
    </citation>
    <scope>NUCLEOTIDE SEQUENCE [LARGE SCALE GENOMIC DNA]</scope>
    <source>
        <strain evidence="5 6">MLTeJB</strain>
    </source>
</reference>
<keyword evidence="6" id="KW-1185">Reference proteome</keyword>
<dbReference type="STRING" id="632773.BBEV_1689"/>
<dbReference type="InterPro" id="IPR051782">
    <property type="entry name" value="ABC_Transporter_VariousFunc"/>
</dbReference>
<dbReference type="InterPro" id="IPR017871">
    <property type="entry name" value="ABC_transporter-like_CS"/>
</dbReference>
<dbReference type="GO" id="GO:0016887">
    <property type="term" value="F:ATP hydrolysis activity"/>
    <property type="evidence" value="ECO:0007669"/>
    <property type="project" value="InterPro"/>
</dbReference>
<dbReference type="InterPro" id="IPR003439">
    <property type="entry name" value="ABC_transporter-like_ATP-bd"/>
</dbReference>
<dbReference type="PANTHER" id="PTHR42939:SF1">
    <property type="entry name" value="ABC TRANSPORTER ATP-BINDING PROTEIN ALBC-RELATED"/>
    <property type="match status" value="1"/>
</dbReference>
<protein>
    <submittedName>
        <fullName evidence="5">ABC transporter (ATP-binding protein)</fullName>
    </submittedName>
</protein>
<dbReference type="GO" id="GO:0005524">
    <property type="term" value="F:ATP binding"/>
    <property type="evidence" value="ECO:0007669"/>
    <property type="project" value="UniProtKB-KW"/>
</dbReference>
<evidence type="ECO:0000256" key="3">
    <source>
        <dbReference type="ARBA" id="ARBA00022840"/>
    </source>
</evidence>
<dbReference type="KEGG" id="bbev:BBEV_1689"/>
<gene>
    <name evidence="5" type="ORF">BBEV_1689</name>
</gene>
<evidence type="ECO:0000313" key="6">
    <source>
        <dbReference type="Proteomes" id="UP000094463"/>
    </source>
</evidence>
<accession>A0A1D7QVL4</accession>
<dbReference type="Proteomes" id="UP000094463">
    <property type="component" value="Chromosome"/>
</dbReference>
<evidence type="ECO:0000259" key="4">
    <source>
        <dbReference type="PROSITE" id="PS50893"/>
    </source>
</evidence>
<dbReference type="EMBL" id="CP012502">
    <property type="protein sequence ID" value="AOM83050.1"/>
    <property type="molecule type" value="Genomic_DNA"/>
</dbReference>
<name>A0A1D7QVL4_9BACI</name>